<dbReference type="InterPro" id="IPR001638">
    <property type="entry name" value="Solute-binding_3/MltF_N"/>
</dbReference>
<dbReference type="Gene3D" id="3.40.190.10">
    <property type="entry name" value="Periplasmic binding protein-like II"/>
    <property type="match status" value="2"/>
</dbReference>
<dbReference type="Proteomes" id="UP000017127">
    <property type="component" value="Unassembled WGS sequence"/>
</dbReference>
<feature type="transmembrane region" description="Helical" evidence="1">
    <location>
        <begin position="306"/>
        <end position="325"/>
    </location>
</feature>
<evidence type="ECO:0000313" key="3">
    <source>
        <dbReference type="EMBL" id="ERT07462.1"/>
    </source>
</evidence>
<dbReference type="InterPro" id="IPR043128">
    <property type="entry name" value="Rev_trsase/Diguanyl_cyclase"/>
</dbReference>
<evidence type="ECO:0000256" key="1">
    <source>
        <dbReference type="SAM" id="Phobius"/>
    </source>
</evidence>
<keyword evidence="4" id="KW-1185">Reference proteome</keyword>
<organism evidence="3 4">
    <name type="scientific">Lyngbya aestuarii BL J</name>
    <dbReference type="NCBI Taxonomy" id="1348334"/>
    <lineage>
        <taxon>Bacteria</taxon>
        <taxon>Bacillati</taxon>
        <taxon>Cyanobacteriota</taxon>
        <taxon>Cyanophyceae</taxon>
        <taxon>Oscillatoriophycideae</taxon>
        <taxon>Oscillatoriales</taxon>
        <taxon>Microcoleaceae</taxon>
        <taxon>Lyngbya</taxon>
    </lineage>
</organism>
<dbReference type="NCBIfam" id="TIGR00254">
    <property type="entry name" value="GGDEF"/>
    <property type="match status" value="1"/>
</dbReference>
<keyword evidence="1" id="KW-0812">Transmembrane</keyword>
<name>U7QJN9_9CYAN</name>
<proteinExistence type="predicted"/>
<gene>
    <name evidence="3" type="ORF">M595_2545</name>
</gene>
<dbReference type="PROSITE" id="PS50887">
    <property type="entry name" value="GGDEF"/>
    <property type="match status" value="1"/>
</dbReference>
<dbReference type="FunFam" id="3.30.70.270:FF:000001">
    <property type="entry name" value="Diguanylate cyclase domain protein"/>
    <property type="match status" value="1"/>
</dbReference>
<accession>U7QJN9</accession>
<dbReference type="SUPFAM" id="SSF53850">
    <property type="entry name" value="Periplasmic binding protein-like II"/>
    <property type="match status" value="1"/>
</dbReference>
<evidence type="ECO:0000313" key="4">
    <source>
        <dbReference type="Proteomes" id="UP000017127"/>
    </source>
</evidence>
<dbReference type="CDD" id="cd13708">
    <property type="entry name" value="PBP2_BvgS_like_1"/>
    <property type="match status" value="1"/>
</dbReference>
<keyword evidence="1" id="KW-1133">Transmembrane helix</keyword>
<dbReference type="SMART" id="SM00062">
    <property type="entry name" value="PBPb"/>
    <property type="match status" value="1"/>
</dbReference>
<dbReference type="SMART" id="SM00267">
    <property type="entry name" value="GGDEF"/>
    <property type="match status" value="1"/>
</dbReference>
<dbReference type="EMBL" id="AUZM01000021">
    <property type="protein sequence ID" value="ERT07462.1"/>
    <property type="molecule type" value="Genomic_DNA"/>
</dbReference>
<dbReference type="Pfam" id="PF00990">
    <property type="entry name" value="GGDEF"/>
    <property type="match status" value="1"/>
</dbReference>
<dbReference type="InterPro" id="IPR000160">
    <property type="entry name" value="GGDEF_dom"/>
</dbReference>
<keyword evidence="1" id="KW-0472">Membrane</keyword>
<protein>
    <submittedName>
        <fullName evidence="3">Diguanylate cyclase domain protein</fullName>
    </submittedName>
</protein>
<evidence type="ECO:0000259" key="2">
    <source>
        <dbReference type="PROSITE" id="PS50887"/>
    </source>
</evidence>
<dbReference type="AlphaFoldDB" id="U7QJN9"/>
<dbReference type="PANTHER" id="PTHR45138:SF9">
    <property type="entry name" value="DIGUANYLATE CYCLASE DGCM-RELATED"/>
    <property type="match status" value="1"/>
</dbReference>
<sequence length="507" mass="58366">MKDYAYAENRIIIGGKPGLIESKSRVTLETQKNEAIGILNNKFKGIAYTDNIPQNYSINYEVNPNFNQEEQEYISKIDFIPICVDPDWMPYEKVDEKGNYLGLVADYMKIISDSIGKEFRVVKTSSWDESLSFARQRACDILPGAVPTPLRKEFLNFSEPYIFLPLVVATNLEEIFILDFERVAGKSFALIKGYAAIELLRKKYPEMIIKEVPDARTGLEMVRKKKVYGYIDTLPTISYQLKTNRMPNLKISGELDLDYDVSIAVRNDRPLLFSIINKAIATISSEERQKIFYNWISVSYDKGFDYVFFWEVVGVSLVILSLLFYRNLMISRYNKKLIEANKKLDFLYKTDKLTGLFNRHIIDEETEKEVLRANRYNLGFSVVLLDVDHFKQINDTYGHHVGDSVLVEIAFILKNNLRKTDVVGRWGGEEFIVICPETQLTNAAHLAEKLRSQIECHQFSGVEKTITASFGVSAYRVDDTVESLIKRVDSALYFSKRNNRNCVTVRD</sequence>
<dbReference type="SUPFAM" id="SSF55073">
    <property type="entry name" value="Nucleotide cyclase"/>
    <property type="match status" value="1"/>
</dbReference>
<comment type="caution">
    <text evidence="3">The sequence shown here is derived from an EMBL/GenBank/DDBJ whole genome shotgun (WGS) entry which is preliminary data.</text>
</comment>
<dbReference type="Pfam" id="PF00497">
    <property type="entry name" value="SBP_bac_3"/>
    <property type="match status" value="1"/>
</dbReference>
<dbReference type="CDD" id="cd01949">
    <property type="entry name" value="GGDEF"/>
    <property type="match status" value="1"/>
</dbReference>
<feature type="domain" description="GGDEF" evidence="2">
    <location>
        <begin position="378"/>
        <end position="507"/>
    </location>
</feature>
<reference evidence="3 4" key="1">
    <citation type="journal article" date="2013" name="Front. Microbiol.">
        <title>Comparative genomic analyses of the cyanobacterium, Lyngbya aestuarii BL J, a powerful hydrogen producer.</title>
        <authorList>
            <person name="Kothari A."/>
            <person name="Vaughn M."/>
            <person name="Garcia-Pichel F."/>
        </authorList>
    </citation>
    <scope>NUCLEOTIDE SEQUENCE [LARGE SCALE GENOMIC DNA]</scope>
    <source>
        <strain evidence="3 4">BL J</strain>
    </source>
</reference>
<dbReference type="Gene3D" id="3.30.70.270">
    <property type="match status" value="1"/>
</dbReference>
<dbReference type="GO" id="GO:0052621">
    <property type="term" value="F:diguanylate cyclase activity"/>
    <property type="evidence" value="ECO:0007669"/>
    <property type="project" value="TreeGrafter"/>
</dbReference>
<dbReference type="InterPro" id="IPR050469">
    <property type="entry name" value="Diguanylate_Cyclase"/>
</dbReference>
<dbReference type="InterPro" id="IPR029787">
    <property type="entry name" value="Nucleotide_cyclase"/>
</dbReference>
<dbReference type="PANTHER" id="PTHR45138">
    <property type="entry name" value="REGULATORY COMPONENTS OF SENSORY TRANSDUCTION SYSTEM"/>
    <property type="match status" value="1"/>
</dbReference>